<evidence type="ECO:0000313" key="9">
    <source>
        <dbReference type="EMBL" id="BAV32628.1"/>
    </source>
</evidence>
<evidence type="ECO:0000256" key="4">
    <source>
        <dbReference type="ARBA" id="ARBA00022691"/>
    </source>
</evidence>
<dbReference type="PANTHER" id="PTHR30352:SF5">
    <property type="entry name" value="PYRUVATE FORMATE-LYASE 1-ACTIVATING ENZYME"/>
    <property type="match status" value="1"/>
</dbReference>
<dbReference type="SUPFAM" id="SSF102114">
    <property type="entry name" value="Radical SAM enzymes"/>
    <property type="match status" value="1"/>
</dbReference>
<protein>
    <submittedName>
        <fullName evidence="9">Radical SAM protein</fullName>
    </submittedName>
</protein>
<feature type="domain" description="Radical SAM core" evidence="8">
    <location>
        <begin position="19"/>
        <end position="211"/>
    </location>
</feature>
<dbReference type="GO" id="GO:0046872">
    <property type="term" value="F:metal ion binding"/>
    <property type="evidence" value="ECO:0007669"/>
    <property type="project" value="UniProtKB-KW"/>
</dbReference>
<evidence type="ECO:0000256" key="3">
    <source>
        <dbReference type="ARBA" id="ARBA00022526"/>
    </source>
</evidence>
<keyword evidence="4" id="KW-0949">S-adenosyl-L-methionine</keyword>
<sequence length="211" mass="23911">MPETRVVARQINTEQVVGYTLRDSRYLNITNRCSLRCAFCPKFNDQWTVQDYPLRLEHEPTIEEIIAAVGKPEDYREIVFCGLGEPTLRLYALLEVATRLRHRARRIRINTDGLANLVYGRDVTPDMEGLIDALSVSLNAQNAEIYNLHCRPKLPGSWEAMLDFVKHARDFVPEITLTAIDGLSGVDIAACEKIAQRLGVGFRRRVLDVVG</sequence>
<dbReference type="PANTHER" id="PTHR30352">
    <property type="entry name" value="PYRUVATE FORMATE-LYASE-ACTIVATING ENZYME"/>
    <property type="match status" value="1"/>
</dbReference>
<dbReference type="Gene3D" id="3.20.20.70">
    <property type="entry name" value="Aldolase class I"/>
    <property type="match status" value="1"/>
</dbReference>
<dbReference type="Pfam" id="PF04055">
    <property type="entry name" value="Radical_SAM"/>
    <property type="match status" value="1"/>
</dbReference>
<dbReference type="PROSITE" id="PS51918">
    <property type="entry name" value="RADICAL_SAM"/>
    <property type="match status" value="1"/>
</dbReference>
<dbReference type="InterPro" id="IPR023821">
    <property type="entry name" value="rSAM_TatD-assoc"/>
</dbReference>
<keyword evidence="5" id="KW-0479">Metal-binding</keyword>
<dbReference type="EMBL" id="AP014879">
    <property type="protein sequence ID" value="BAV32628.1"/>
    <property type="molecule type" value="Genomic_DNA"/>
</dbReference>
<dbReference type="InParanoid" id="A0A1B4XCU4"/>
<keyword evidence="2" id="KW-0004">4Fe-4S</keyword>
<dbReference type="InterPro" id="IPR007197">
    <property type="entry name" value="rSAM"/>
</dbReference>
<evidence type="ECO:0000256" key="1">
    <source>
        <dbReference type="ARBA" id="ARBA00001966"/>
    </source>
</evidence>
<keyword evidence="10" id="KW-1185">Reference proteome</keyword>
<dbReference type="RefSeq" id="WP_096359320.1">
    <property type="nucleotide sequence ID" value="NZ_AP014879.1"/>
</dbReference>
<dbReference type="InterPro" id="IPR013785">
    <property type="entry name" value="Aldolase_TIM"/>
</dbReference>
<organism evidence="9 10">
    <name type="scientific">Sulfuricaulis limicola</name>
    <dbReference type="NCBI Taxonomy" id="1620215"/>
    <lineage>
        <taxon>Bacteria</taxon>
        <taxon>Pseudomonadati</taxon>
        <taxon>Pseudomonadota</taxon>
        <taxon>Gammaproteobacteria</taxon>
        <taxon>Acidiferrobacterales</taxon>
        <taxon>Acidiferrobacteraceae</taxon>
        <taxon>Sulfuricaulis</taxon>
    </lineage>
</organism>
<evidence type="ECO:0000256" key="6">
    <source>
        <dbReference type="ARBA" id="ARBA00023004"/>
    </source>
</evidence>
<evidence type="ECO:0000256" key="2">
    <source>
        <dbReference type="ARBA" id="ARBA00022485"/>
    </source>
</evidence>
<dbReference type="SFLD" id="SFLDG01111">
    <property type="entry name" value="Uncharacterised_Radical_SAM_Su"/>
    <property type="match status" value="1"/>
</dbReference>
<dbReference type="OrthoDB" id="6258756at2"/>
<evidence type="ECO:0000256" key="5">
    <source>
        <dbReference type="ARBA" id="ARBA00022723"/>
    </source>
</evidence>
<keyword evidence="3" id="KW-0313">Glucose metabolism</keyword>
<keyword evidence="3" id="KW-0119">Carbohydrate metabolism</keyword>
<dbReference type="GO" id="GO:0003824">
    <property type="term" value="F:catalytic activity"/>
    <property type="evidence" value="ECO:0007669"/>
    <property type="project" value="InterPro"/>
</dbReference>
<dbReference type="NCBIfam" id="TIGR04038">
    <property type="entry name" value="tatD_link_rSAM"/>
    <property type="match status" value="1"/>
</dbReference>
<dbReference type="InterPro" id="IPR058240">
    <property type="entry name" value="rSAM_sf"/>
</dbReference>
<dbReference type="Proteomes" id="UP000243180">
    <property type="component" value="Chromosome"/>
</dbReference>
<reference evidence="9 10" key="1">
    <citation type="submission" date="2015-05" db="EMBL/GenBank/DDBJ databases">
        <title>Complete genome sequence of a sulfur-oxidizing gammaproteobacterium strain HA5.</title>
        <authorList>
            <person name="Miura A."/>
            <person name="Kojima H."/>
            <person name="Fukui M."/>
        </authorList>
    </citation>
    <scope>NUCLEOTIDE SEQUENCE [LARGE SCALE GENOMIC DNA]</scope>
    <source>
        <strain evidence="9 10">HA5</strain>
    </source>
</reference>
<accession>A0A1B4XCU4</accession>
<dbReference type="InterPro" id="IPR034457">
    <property type="entry name" value="Organic_radical-activating"/>
</dbReference>
<dbReference type="CDD" id="cd01335">
    <property type="entry name" value="Radical_SAM"/>
    <property type="match status" value="1"/>
</dbReference>
<dbReference type="SFLD" id="SFLDS00029">
    <property type="entry name" value="Radical_SAM"/>
    <property type="match status" value="1"/>
</dbReference>
<evidence type="ECO:0000259" key="8">
    <source>
        <dbReference type="PROSITE" id="PS51918"/>
    </source>
</evidence>
<dbReference type="GO" id="GO:0051539">
    <property type="term" value="F:4 iron, 4 sulfur cluster binding"/>
    <property type="evidence" value="ECO:0007669"/>
    <property type="project" value="UniProtKB-KW"/>
</dbReference>
<gene>
    <name evidence="9" type="ORF">SCL_0306</name>
</gene>
<evidence type="ECO:0000256" key="7">
    <source>
        <dbReference type="ARBA" id="ARBA00023014"/>
    </source>
</evidence>
<dbReference type="AlphaFoldDB" id="A0A1B4XCU4"/>
<dbReference type="GO" id="GO:0006006">
    <property type="term" value="P:glucose metabolic process"/>
    <property type="evidence" value="ECO:0007669"/>
    <property type="project" value="UniProtKB-KW"/>
</dbReference>
<keyword evidence="7" id="KW-0411">Iron-sulfur</keyword>
<name>A0A1B4XCU4_9GAMM</name>
<comment type="cofactor">
    <cofactor evidence="1">
        <name>[4Fe-4S] cluster</name>
        <dbReference type="ChEBI" id="CHEBI:49883"/>
    </cofactor>
</comment>
<proteinExistence type="predicted"/>
<dbReference type="KEGG" id="slim:SCL_0306"/>
<evidence type="ECO:0000313" key="10">
    <source>
        <dbReference type="Proteomes" id="UP000243180"/>
    </source>
</evidence>
<keyword evidence="6" id="KW-0408">Iron</keyword>